<reference evidence="9" key="1">
    <citation type="submission" date="2009-02" db="EMBL/GenBank/DDBJ databases">
        <authorList>
            <person name="Fulton L."/>
            <person name="Clifton S."/>
            <person name="Fulton B."/>
            <person name="Xu J."/>
            <person name="Minx P."/>
            <person name="Pepin K.H."/>
            <person name="Johnson M."/>
            <person name="Bhonagiri V."/>
            <person name="Nash W.E."/>
            <person name="Mardis E.R."/>
            <person name="Wilson R.K."/>
        </authorList>
    </citation>
    <scope>NUCLEOTIDE SEQUENCE [LARGE SCALE GENOMIC DNA]</scope>
    <source>
        <strain evidence="9">DSM 15053</strain>
    </source>
</reference>
<name>C0C3W0_9FIRM</name>
<evidence type="ECO:0000259" key="8">
    <source>
        <dbReference type="Pfam" id="PF21982"/>
    </source>
</evidence>
<comment type="caution">
    <text evidence="9">The sequence shown here is derived from an EMBL/GenBank/DDBJ whole genome shotgun (WGS) entry which is preliminary data.</text>
</comment>
<dbReference type="AlphaFoldDB" id="C0C3W0"/>
<evidence type="ECO:0000313" key="9">
    <source>
        <dbReference type="EMBL" id="EEG73118.1"/>
    </source>
</evidence>
<dbReference type="STRING" id="553973.CLOHYLEM_06772"/>
<dbReference type="OrthoDB" id="9804967at2"/>
<dbReference type="GO" id="GO:0005737">
    <property type="term" value="C:cytoplasm"/>
    <property type="evidence" value="ECO:0007669"/>
    <property type="project" value="UniProtKB-SubCell"/>
</dbReference>
<feature type="domain" description="RecX third three-helical" evidence="7">
    <location>
        <begin position="156"/>
        <end position="197"/>
    </location>
</feature>
<dbReference type="EMBL" id="ABYI02000031">
    <property type="protein sequence ID" value="EEG73118.1"/>
    <property type="molecule type" value="Genomic_DNA"/>
</dbReference>
<keyword evidence="4 5" id="KW-0963">Cytoplasm</keyword>
<dbReference type="GO" id="GO:0006282">
    <property type="term" value="P:regulation of DNA repair"/>
    <property type="evidence" value="ECO:0007669"/>
    <property type="project" value="UniProtKB-UniRule"/>
</dbReference>
<dbReference type="Pfam" id="PF02631">
    <property type="entry name" value="RecX_HTH2"/>
    <property type="match status" value="1"/>
</dbReference>
<proteinExistence type="inferred from homology"/>
<dbReference type="HOGENOM" id="CLU_066607_4_2_9"/>
<gene>
    <name evidence="5 9" type="primary">recX</name>
    <name evidence="9" type="ORF">CLOHYLEM_06772</name>
</gene>
<dbReference type="RefSeq" id="WP_006444130.1">
    <property type="nucleotide sequence ID" value="NZ_CP036524.1"/>
</dbReference>
<evidence type="ECO:0000259" key="7">
    <source>
        <dbReference type="Pfam" id="PF21981"/>
    </source>
</evidence>
<dbReference type="InterPro" id="IPR053925">
    <property type="entry name" value="RecX_HTH_3rd"/>
</dbReference>
<evidence type="ECO:0000259" key="6">
    <source>
        <dbReference type="Pfam" id="PF02631"/>
    </source>
</evidence>
<evidence type="ECO:0000256" key="3">
    <source>
        <dbReference type="ARBA" id="ARBA00018111"/>
    </source>
</evidence>
<protein>
    <recommendedName>
        <fullName evidence="3 5">Regulatory protein RecX</fullName>
    </recommendedName>
</protein>
<dbReference type="InterPro" id="IPR036388">
    <property type="entry name" value="WH-like_DNA-bd_sf"/>
</dbReference>
<dbReference type="HAMAP" id="MF_01114">
    <property type="entry name" value="RecX"/>
    <property type="match status" value="1"/>
</dbReference>
<comment type="similarity">
    <text evidence="2 5">Belongs to the RecX family.</text>
</comment>
<keyword evidence="10" id="KW-1185">Reference proteome</keyword>
<accession>C0C3W0</accession>
<dbReference type="Gene3D" id="1.10.10.10">
    <property type="entry name" value="Winged helix-like DNA-binding domain superfamily/Winged helix DNA-binding domain"/>
    <property type="match status" value="3"/>
</dbReference>
<sequence>MTVTKIEPVTKTRYRIYVDGQFAFILYKGELSRYLIAEDAEITEETYETIRTEVILKRVKLKAMHLLSDMDRTEGQLRTKLRQGGYTEDMIDAAVDYVKSFGYIDDEAYVKRFIAGRKDKKSRREIYAALCRKGIPKEQIEAAMEDCYEKEDSCGAIRKILEKKKYDPATAKDEEKRRIMGFLTRRGFSYDDIRQVIQVSEWNA</sequence>
<dbReference type="eggNOG" id="COG2137">
    <property type="taxonomic scope" value="Bacteria"/>
</dbReference>
<feature type="domain" description="RecX second three-helical" evidence="6">
    <location>
        <begin position="105"/>
        <end position="144"/>
    </location>
</feature>
<dbReference type="InterPro" id="IPR053924">
    <property type="entry name" value="RecX_HTH_2nd"/>
</dbReference>
<dbReference type="Pfam" id="PF21982">
    <property type="entry name" value="RecX_HTH1"/>
    <property type="match status" value="1"/>
</dbReference>
<evidence type="ECO:0000256" key="2">
    <source>
        <dbReference type="ARBA" id="ARBA00009695"/>
    </source>
</evidence>
<organism evidence="9 10">
    <name type="scientific">[Clostridium] hylemonae DSM 15053</name>
    <dbReference type="NCBI Taxonomy" id="553973"/>
    <lineage>
        <taxon>Bacteria</taxon>
        <taxon>Bacillati</taxon>
        <taxon>Bacillota</taxon>
        <taxon>Clostridia</taxon>
        <taxon>Lachnospirales</taxon>
        <taxon>Lachnospiraceae</taxon>
    </lineage>
</organism>
<evidence type="ECO:0000256" key="1">
    <source>
        <dbReference type="ARBA" id="ARBA00004496"/>
    </source>
</evidence>
<evidence type="ECO:0000256" key="4">
    <source>
        <dbReference type="ARBA" id="ARBA00022490"/>
    </source>
</evidence>
<feature type="domain" description="RecX first three-helical" evidence="8">
    <location>
        <begin position="61"/>
        <end position="97"/>
    </location>
</feature>
<dbReference type="Pfam" id="PF21981">
    <property type="entry name" value="RecX_HTH3"/>
    <property type="match status" value="1"/>
</dbReference>
<comment type="subcellular location">
    <subcellularLocation>
        <location evidence="1 5">Cytoplasm</location>
    </subcellularLocation>
</comment>
<dbReference type="Proteomes" id="UP000004893">
    <property type="component" value="Unassembled WGS sequence"/>
</dbReference>
<reference evidence="9" key="2">
    <citation type="submission" date="2013-06" db="EMBL/GenBank/DDBJ databases">
        <title>Draft genome sequence of Clostridium hylemonae (DSM 15053).</title>
        <authorList>
            <person name="Sudarsanam P."/>
            <person name="Ley R."/>
            <person name="Guruge J."/>
            <person name="Turnbaugh P.J."/>
            <person name="Mahowald M."/>
            <person name="Liep D."/>
            <person name="Gordon J."/>
        </authorList>
    </citation>
    <scope>NUCLEOTIDE SEQUENCE</scope>
    <source>
        <strain evidence="9">DSM 15053</strain>
    </source>
</reference>
<dbReference type="InterPro" id="IPR053926">
    <property type="entry name" value="RecX_HTH_1st"/>
</dbReference>
<comment type="function">
    <text evidence="5">Modulates RecA activity.</text>
</comment>
<dbReference type="PANTHER" id="PTHR33602">
    <property type="entry name" value="REGULATORY PROTEIN RECX FAMILY PROTEIN"/>
    <property type="match status" value="1"/>
</dbReference>
<dbReference type="PANTHER" id="PTHR33602:SF1">
    <property type="entry name" value="REGULATORY PROTEIN RECX FAMILY PROTEIN"/>
    <property type="match status" value="1"/>
</dbReference>
<evidence type="ECO:0000313" key="10">
    <source>
        <dbReference type="Proteomes" id="UP000004893"/>
    </source>
</evidence>
<evidence type="ECO:0000256" key="5">
    <source>
        <dbReference type="HAMAP-Rule" id="MF_01114"/>
    </source>
</evidence>
<dbReference type="InterPro" id="IPR003783">
    <property type="entry name" value="Regulatory_RecX"/>
</dbReference>